<evidence type="ECO:0000313" key="6">
    <source>
        <dbReference type="EMBL" id="CAA9499677.1"/>
    </source>
</evidence>
<dbReference type="Pfam" id="PF00353">
    <property type="entry name" value="HemolysinCabind"/>
    <property type="match status" value="2"/>
</dbReference>
<dbReference type="InterPro" id="IPR018087">
    <property type="entry name" value="Glyco_hydro_5_CS"/>
</dbReference>
<dbReference type="EMBL" id="CADCVZ010000015">
    <property type="protein sequence ID" value="CAA9499677.1"/>
    <property type="molecule type" value="Genomic_DNA"/>
</dbReference>
<evidence type="ECO:0000256" key="4">
    <source>
        <dbReference type="SAM" id="MobiDB-lite"/>
    </source>
</evidence>
<feature type="region of interest" description="Disordered" evidence="4">
    <location>
        <begin position="300"/>
        <end position="405"/>
    </location>
</feature>
<dbReference type="Gene3D" id="2.150.10.10">
    <property type="entry name" value="Serralysin-like metalloprotease, C-terminal"/>
    <property type="match status" value="1"/>
</dbReference>
<dbReference type="SUPFAM" id="SSF51120">
    <property type="entry name" value="beta-Roll"/>
    <property type="match status" value="1"/>
</dbReference>
<dbReference type="GO" id="GO:0005509">
    <property type="term" value="F:calcium ion binding"/>
    <property type="evidence" value="ECO:0007669"/>
    <property type="project" value="InterPro"/>
</dbReference>
<dbReference type="GO" id="GO:0004553">
    <property type="term" value="F:hydrolase activity, hydrolyzing O-glycosyl compounds"/>
    <property type="evidence" value="ECO:0007669"/>
    <property type="project" value="InterPro"/>
</dbReference>
<proteinExistence type="inferred from homology"/>
<organism evidence="6">
    <name type="scientific">uncultured Sphingomonas sp</name>
    <dbReference type="NCBI Taxonomy" id="158754"/>
    <lineage>
        <taxon>Bacteria</taxon>
        <taxon>Pseudomonadati</taxon>
        <taxon>Pseudomonadota</taxon>
        <taxon>Alphaproteobacteria</taxon>
        <taxon>Sphingomonadales</taxon>
        <taxon>Sphingomonadaceae</taxon>
        <taxon>Sphingomonas</taxon>
        <taxon>environmental samples</taxon>
    </lineage>
</organism>
<dbReference type="InterPro" id="IPR017853">
    <property type="entry name" value="GH"/>
</dbReference>
<dbReference type="PANTHER" id="PTHR34142:SF1">
    <property type="entry name" value="GLYCOSIDE HYDROLASE FAMILY 5 DOMAIN-CONTAINING PROTEIN"/>
    <property type="match status" value="1"/>
</dbReference>
<dbReference type="PANTHER" id="PTHR34142">
    <property type="entry name" value="ENDO-BETA-1,4-GLUCANASE A"/>
    <property type="match status" value="1"/>
</dbReference>
<evidence type="ECO:0000259" key="5">
    <source>
        <dbReference type="Pfam" id="PF00150"/>
    </source>
</evidence>
<comment type="similarity">
    <text evidence="3">Belongs to the glycosyl hydrolase 5 (cellulase A) family.</text>
</comment>
<dbReference type="GO" id="GO:0009251">
    <property type="term" value="P:glucan catabolic process"/>
    <property type="evidence" value="ECO:0007669"/>
    <property type="project" value="TreeGrafter"/>
</dbReference>
<name>A0A6J4SI88_9SPHN</name>
<evidence type="ECO:0000256" key="2">
    <source>
        <dbReference type="ARBA" id="ARBA00023295"/>
    </source>
</evidence>
<gene>
    <name evidence="6" type="ORF">AVDCRST_MAG09-904</name>
</gene>
<accession>A0A6J4SI88</accession>
<reference evidence="6" key="1">
    <citation type="submission" date="2020-02" db="EMBL/GenBank/DDBJ databases">
        <authorList>
            <person name="Meier V. D."/>
        </authorList>
    </citation>
    <scope>NUCLEOTIDE SEQUENCE</scope>
    <source>
        <strain evidence="6">AVDCRST_MAG09</strain>
    </source>
</reference>
<protein>
    <submittedName>
        <fullName evidence="6">GH5_5 / GH5 / GH5_25 / GH5_39 / GH5_22</fullName>
        <ecNumber evidence="6">3.1.3.1</ecNumber>
    </submittedName>
</protein>
<dbReference type="InterPro" id="IPR001343">
    <property type="entry name" value="Hemolysn_Ca-bd"/>
</dbReference>
<dbReference type="InterPro" id="IPR011049">
    <property type="entry name" value="Serralysin-like_metalloprot_C"/>
</dbReference>
<dbReference type="AlphaFoldDB" id="A0A6J4SI88"/>
<dbReference type="PROSITE" id="PS00659">
    <property type="entry name" value="GLYCOSYL_HYDROL_F5"/>
    <property type="match status" value="1"/>
</dbReference>
<keyword evidence="2 3" id="KW-0326">Glycosidase</keyword>
<evidence type="ECO:0000256" key="1">
    <source>
        <dbReference type="ARBA" id="ARBA00022801"/>
    </source>
</evidence>
<feature type="compositionally biased region" description="Acidic residues" evidence="4">
    <location>
        <begin position="308"/>
        <end position="362"/>
    </location>
</feature>
<feature type="domain" description="Glycoside hydrolase family 5" evidence="5">
    <location>
        <begin position="18"/>
        <end position="271"/>
    </location>
</feature>
<dbReference type="GO" id="GO:0004035">
    <property type="term" value="F:alkaline phosphatase activity"/>
    <property type="evidence" value="ECO:0007669"/>
    <property type="project" value="UniProtKB-EC"/>
</dbReference>
<dbReference type="EC" id="3.1.3.1" evidence="6"/>
<dbReference type="Pfam" id="PF00150">
    <property type="entry name" value="Cellulase"/>
    <property type="match status" value="1"/>
</dbReference>
<dbReference type="SUPFAM" id="SSF51445">
    <property type="entry name" value="(Trans)glycosidases"/>
    <property type="match status" value="1"/>
</dbReference>
<dbReference type="InterPro" id="IPR001547">
    <property type="entry name" value="Glyco_hydro_5"/>
</dbReference>
<evidence type="ECO:0000256" key="3">
    <source>
        <dbReference type="RuleBase" id="RU361153"/>
    </source>
</evidence>
<sequence length="597" mass="62918">MIGINLSGAEFGSGNTYGRDYHYPGIGEIKYYAERGAELIRLPFDWERMQPTAGGPLNPIELGRLKQFLADAHSVGVNVIVDLHNYGRYYGKTIGSGSVSNAQFADFWQKLAGAIKGSPALVGYGLMNEPHDMGGAGIWKAAAQAAVDAIRRVDGTEAIYASGDGWSGAHSWLRFNKDFILRDPANNIIYEAHQYFDRNSSGTYVGSYDQEGAYANVGVDRLKPFVDWLKANNLKGFIGEFGVPSNDDRWLEVQERAIEYMEANGIAGTGWGGGFWWSQNYSMFMGSPTKGETDYFEALKDLMGGGDSDGDSDDDNDGDSGDDGDRDTDNDNDGGSDNDNDGGTDNDNDGGADGGSDNDTDDVTTPPPPPPPTTTISNPTRVGTAGDDRLSGTPNADRIDGREGNDVLVGTGRADVMAGGSGIDTVSYHWSGAGVNVDLTRATQRNGDASGDTLIGIESVAGSAKSDLLSGDAGANSLNGNGGNDTLNGRGGKDVLIGGSGSYRFIFDSTGSANGDRVVDWRGGDLLDFSRIDANERVTGNQAFIDIGSGSFTKVAGQLRVYEDGTNSFIAGDVNGDGVADFTVTVAGLHNLTGLVL</sequence>
<dbReference type="Gene3D" id="3.20.20.80">
    <property type="entry name" value="Glycosidases"/>
    <property type="match status" value="1"/>
</dbReference>
<dbReference type="PRINTS" id="PR00313">
    <property type="entry name" value="CABNDNGRPT"/>
</dbReference>
<keyword evidence="1 3" id="KW-0378">Hydrolase</keyword>
<dbReference type="RefSeq" id="WP_294172226.1">
    <property type="nucleotide sequence ID" value="NZ_CADCVZ010000015.1"/>
</dbReference>